<evidence type="ECO:0000313" key="3">
    <source>
        <dbReference type="Proteomes" id="UP000289738"/>
    </source>
</evidence>
<protein>
    <submittedName>
        <fullName evidence="2">Uncharacterized protein</fullName>
    </submittedName>
</protein>
<dbReference type="PANTHER" id="PTHR33356">
    <property type="entry name" value="TIP41-LIKE PROTEIN"/>
    <property type="match status" value="1"/>
</dbReference>
<evidence type="ECO:0000256" key="1">
    <source>
        <dbReference type="SAM" id="MobiDB-lite"/>
    </source>
</evidence>
<feature type="region of interest" description="Disordered" evidence="1">
    <location>
        <begin position="95"/>
        <end position="133"/>
    </location>
</feature>
<evidence type="ECO:0000313" key="2">
    <source>
        <dbReference type="EMBL" id="RYR71877.1"/>
    </source>
</evidence>
<sequence>MPTSPAIATNNIRRQKLQLLSTSKTLTPTTATTKNNLDSSSFAMAAMDDGIVHHHDDAAEVGFEEGMLWLPSHVLDEACGTKVHTRNRIHKVQIQHQLHHHQQHNNKSCEKQSQYSKSSTRSSLHQWPNSKVIANGGPGMQAIFLGSSQRSCGTGVFLPHRAGTNNFQPTKKPACSPVLLPARVVHALNLNVQALGVHISPPQVHKSNTRCEGMDNNYSNNNSSTKKKSDQKEVSKQCSVISQNQSSSAEIFLPKEWTY</sequence>
<dbReference type="Proteomes" id="UP000289738">
    <property type="component" value="Chromosome A02"/>
</dbReference>
<reference evidence="2 3" key="1">
    <citation type="submission" date="2019-01" db="EMBL/GenBank/DDBJ databases">
        <title>Sequencing of cultivated peanut Arachis hypogaea provides insights into genome evolution and oil improvement.</title>
        <authorList>
            <person name="Chen X."/>
        </authorList>
    </citation>
    <scope>NUCLEOTIDE SEQUENCE [LARGE SCALE GENOMIC DNA]</scope>
    <source>
        <strain evidence="3">cv. Fuhuasheng</strain>
        <tissue evidence="2">Leaves</tissue>
    </source>
</reference>
<dbReference type="AlphaFoldDB" id="A0A445E8W7"/>
<feature type="compositionally biased region" description="Polar residues" evidence="1">
    <location>
        <begin position="236"/>
        <end position="247"/>
    </location>
</feature>
<feature type="region of interest" description="Disordered" evidence="1">
    <location>
        <begin position="202"/>
        <end position="247"/>
    </location>
</feature>
<gene>
    <name evidence="2" type="ORF">Ahy_A02g006084</name>
</gene>
<accession>A0A445E8W7</accession>
<name>A0A445E8W7_ARAHY</name>
<organism evidence="2 3">
    <name type="scientific">Arachis hypogaea</name>
    <name type="common">Peanut</name>
    <dbReference type="NCBI Taxonomy" id="3818"/>
    <lineage>
        <taxon>Eukaryota</taxon>
        <taxon>Viridiplantae</taxon>
        <taxon>Streptophyta</taxon>
        <taxon>Embryophyta</taxon>
        <taxon>Tracheophyta</taxon>
        <taxon>Spermatophyta</taxon>
        <taxon>Magnoliopsida</taxon>
        <taxon>eudicotyledons</taxon>
        <taxon>Gunneridae</taxon>
        <taxon>Pentapetalae</taxon>
        <taxon>rosids</taxon>
        <taxon>fabids</taxon>
        <taxon>Fabales</taxon>
        <taxon>Fabaceae</taxon>
        <taxon>Papilionoideae</taxon>
        <taxon>50 kb inversion clade</taxon>
        <taxon>dalbergioids sensu lato</taxon>
        <taxon>Dalbergieae</taxon>
        <taxon>Pterocarpus clade</taxon>
        <taxon>Arachis</taxon>
    </lineage>
</organism>
<proteinExistence type="predicted"/>
<comment type="caution">
    <text evidence="2">The sequence shown here is derived from an EMBL/GenBank/DDBJ whole genome shotgun (WGS) entry which is preliminary data.</text>
</comment>
<feature type="compositionally biased region" description="Low complexity" evidence="1">
    <location>
        <begin position="111"/>
        <end position="123"/>
    </location>
</feature>
<dbReference type="PANTHER" id="PTHR33356:SF13">
    <property type="entry name" value="DUF4005 DOMAIN-CONTAINING PROTEIN"/>
    <property type="match status" value="1"/>
</dbReference>
<feature type="compositionally biased region" description="Basic residues" evidence="1">
    <location>
        <begin position="95"/>
        <end position="104"/>
    </location>
</feature>
<keyword evidence="3" id="KW-1185">Reference proteome</keyword>
<dbReference type="EMBL" id="SDMP01000002">
    <property type="protein sequence ID" value="RYR71877.1"/>
    <property type="molecule type" value="Genomic_DNA"/>
</dbReference>